<dbReference type="Proteomes" id="UP000569329">
    <property type="component" value="Unassembled WGS sequence"/>
</dbReference>
<reference evidence="1 2" key="1">
    <citation type="submission" date="2020-07" db="EMBL/GenBank/DDBJ databases">
        <title>Sequencing the genomes of 1000 actinobacteria strains.</title>
        <authorList>
            <person name="Klenk H.-P."/>
        </authorList>
    </citation>
    <scope>NUCLEOTIDE SEQUENCE [LARGE SCALE GENOMIC DNA]</scope>
    <source>
        <strain evidence="1 2">DSM 45975</strain>
    </source>
</reference>
<evidence type="ECO:0000313" key="2">
    <source>
        <dbReference type="Proteomes" id="UP000569329"/>
    </source>
</evidence>
<proteinExistence type="predicted"/>
<gene>
    <name evidence="1" type="ORF">FHX42_005167</name>
</gene>
<keyword evidence="2" id="KW-1185">Reference proteome</keyword>
<dbReference type="RefSeq" id="WP_182546922.1">
    <property type="nucleotide sequence ID" value="NZ_JACGWZ010000010.1"/>
</dbReference>
<comment type="caution">
    <text evidence="1">The sequence shown here is derived from an EMBL/GenBank/DDBJ whole genome shotgun (WGS) entry which is preliminary data.</text>
</comment>
<accession>A0A839E3Z2</accession>
<organism evidence="1 2">
    <name type="scientific">Halosaccharopolyspora lacisalsi</name>
    <dbReference type="NCBI Taxonomy" id="1000566"/>
    <lineage>
        <taxon>Bacteria</taxon>
        <taxon>Bacillati</taxon>
        <taxon>Actinomycetota</taxon>
        <taxon>Actinomycetes</taxon>
        <taxon>Pseudonocardiales</taxon>
        <taxon>Pseudonocardiaceae</taxon>
        <taxon>Halosaccharopolyspora</taxon>
    </lineage>
</organism>
<name>A0A839E3Z2_9PSEU</name>
<sequence length="54" mass="5861">MEEVPSAVWLAATLPIAQEELAPAEEERIQAVVHATWRATRASVMGGEDFQGLP</sequence>
<evidence type="ECO:0000313" key="1">
    <source>
        <dbReference type="EMBL" id="MBA8827760.1"/>
    </source>
</evidence>
<protein>
    <submittedName>
        <fullName evidence="1">Uncharacterized protein</fullName>
    </submittedName>
</protein>
<dbReference type="AlphaFoldDB" id="A0A839E3Z2"/>
<dbReference type="EMBL" id="JACGWZ010000010">
    <property type="protein sequence ID" value="MBA8827760.1"/>
    <property type="molecule type" value="Genomic_DNA"/>
</dbReference>